<feature type="transmembrane region" description="Helical" evidence="1">
    <location>
        <begin position="91"/>
        <end position="108"/>
    </location>
</feature>
<name>A0A2T1D6P1_9CYAN</name>
<organism evidence="2 3">
    <name type="scientific">Phormidesmis priestleyi ULC007</name>
    <dbReference type="NCBI Taxonomy" id="1920490"/>
    <lineage>
        <taxon>Bacteria</taxon>
        <taxon>Bacillati</taxon>
        <taxon>Cyanobacteriota</taxon>
        <taxon>Cyanophyceae</taxon>
        <taxon>Leptolyngbyales</taxon>
        <taxon>Leptolyngbyaceae</taxon>
        <taxon>Phormidesmis</taxon>
    </lineage>
</organism>
<gene>
    <name evidence="2" type="ORF">C7B65_22525</name>
</gene>
<dbReference type="InterPro" id="IPR019275">
    <property type="entry name" value="DUF2301"/>
</dbReference>
<reference evidence="2 3" key="2">
    <citation type="submission" date="2018-03" db="EMBL/GenBank/DDBJ databases">
        <title>The ancient ancestry and fast evolution of plastids.</title>
        <authorList>
            <person name="Moore K.R."/>
            <person name="Magnabosco C."/>
            <person name="Momper L."/>
            <person name="Gold D.A."/>
            <person name="Bosak T."/>
            <person name="Fournier G.P."/>
        </authorList>
    </citation>
    <scope>NUCLEOTIDE SEQUENCE [LARGE SCALE GENOMIC DNA]</scope>
    <source>
        <strain evidence="2 3">ULC007</strain>
    </source>
</reference>
<evidence type="ECO:0000256" key="1">
    <source>
        <dbReference type="SAM" id="Phobius"/>
    </source>
</evidence>
<dbReference type="AlphaFoldDB" id="A0A2T1D6P1"/>
<accession>A0A2T1D6P1</accession>
<keyword evidence="1" id="KW-0472">Membrane</keyword>
<proteinExistence type="predicted"/>
<feature type="transmembrane region" description="Helical" evidence="1">
    <location>
        <begin position="58"/>
        <end position="79"/>
    </location>
</feature>
<keyword evidence="3" id="KW-1185">Reference proteome</keyword>
<feature type="transmembrane region" description="Helical" evidence="1">
    <location>
        <begin position="114"/>
        <end position="140"/>
    </location>
</feature>
<dbReference type="RefSeq" id="WP_073072544.1">
    <property type="nucleotide sequence ID" value="NZ_MPPI01000017.1"/>
</dbReference>
<dbReference type="Pfam" id="PF10063">
    <property type="entry name" value="DUF2301"/>
    <property type="match status" value="1"/>
</dbReference>
<keyword evidence="1" id="KW-0812">Transmembrane</keyword>
<dbReference type="EMBL" id="PVWG01000047">
    <property type="protein sequence ID" value="PSB16107.1"/>
    <property type="molecule type" value="Genomic_DNA"/>
</dbReference>
<dbReference type="OrthoDB" id="458254at2"/>
<protein>
    <recommendedName>
        <fullName evidence="4">DUF2301 domain-containing membrane protein</fullName>
    </recommendedName>
</protein>
<dbReference type="Proteomes" id="UP000238634">
    <property type="component" value="Unassembled WGS sequence"/>
</dbReference>
<dbReference type="PANTHER" id="PTHR36716:SF2">
    <property type="entry name" value="F3H9.20 PROTEIN"/>
    <property type="match status" value="1"/>
</dbReference>
<sequence length="228" mass="25474">MAQLQMTELEVYQGQFGEFTIDSSDRRGVIIYRGGLLVAALSFAIATGLVLWQGSDPFILNVLTLLYFVFWVGLGVSLFTIHIYLKPLHQALQAFWAIGGITSLMFAVKSSEPLALYIYSHPLTIFGVGFGFAALTGIFFKEAFCFDRLETKLLTPLIPVLLLGHLTGFLSIQWEQILLGAWAFLFVVFAIRKVIQPVPPDIGDKSVFEYLHSQHLRNNASRLSTPKN</sequence>
<evidence type="ECO:0000313" key="2">
    <source>
        <dbReference type="EMBL" id="PSB16107.1"/>
    </source>
</evidence>
<keyword evidence="1" id="KW-1133">Transmembrane helix</keyword>
<feature type="transmembrane region" description="Helical" evidence="1">
    <location>
        <begin position="152"/>
        <end position="171"/>
    </location>
</feature>
<feature type="transmembrane region" description="Helical" evidence="1">
    <location>
        <begin position="30"/>
        <end position="52"/>
    </location>
</feature>
<evidence type="ECO:0008006" key="4">
    <source>
        <dbReference type="Google" id="ProtNLM"/>
    </source>
</evidence>
<evidence type="ECO:0000313" key="3">
    <source>
        <dbReference type="Proteomes" id="UP000238634"/>
    </source>
</evidence>
<feature type="transmembrane region" description="Helical" evidence="1">
    <location>
        <begin position="177"/>
        <end position="195"/>
    </location>
</feature>
<comment type="caution">
    <text evidence="2">The sequence shown here is derived from an EMBL/GenBank/DDBJ whole genome shotgun (WGS) entry which is preliminary data.</text>
</comment>
<dbReference type="PANTHER" id="PTHR36716">
    <property type="entry name" value="F3H9.20 PROTEIN"/>
    <property type="match status" value="1"/>
</dbReference>
<reference evidence="2 3" key="1">
    <citation type="submission" date="2018-02" db="EMBL/GenBank/DDBJ databases">
        <authorList>
            <person name="Cohen D.B."/>
            <person name="Kent A.D."/>
        </authorList>
    </citation>
    <scope>NUCLEOTIDE SEQUENCE [LARGE SCALE GENOMIC DNA]</scope>
    <source>
        <strain evidence="2 3">ULC007</strain>
    </source>
</reference>
<dbReference type="STRING" id="1920490.GCA_001895925_04988"/>